<sequence>MARLAILLLILIAVDHVNPTTSLPLSTNSRWIVDDQTDRRVKLACVNWPSHLEPVFAEGLSKRSMDSIAEQIVSMGFNCVRLTWPLYLVTNDSLSSLTVRRSFQNLGLMEPIAGIQANNPSVIDVSLIQAFQAVVSSLGKNNVMVILDNHLSKPGWCCGYFDGDGFFSDPYFNPDLWVTGLTRMATLFNGVTNVVGMSLRNELRGPKQNIDDWYRYMQKGAEAVHAANPNVLIILSGLSFDKDLSFIKNRPLILTFSRKLVFEMHWYGFSDGQAWVTGNPNRVCGRVTNDMKRMSGFLVDKGYPLFVSEFGVDLRGTNVNDNRYLNCFLGMVAELDLDWALWTLVGSYYLREGVIGFNEYYGILDWNWIDMRNSSFVERISALQSPFRGLGLLETELHKVIFHPLTGLCVLRKPSGSSLSLGPCTDSEAWNYSPQKTLELKGTQLCLQADEPGTMVKLGTICGGSNSRWETISDSKMHLSLKLGNVTSVCMDIDSNNDIVVAGCKCLNDDSQCDPKSQWFKLVNSTRSGNGGNSFVDFDSITDFGKRVFMESFGWFDIKISLDRFRASLALLLRLKGTF</sequence>
<dbReference type="STRING" id="29730.A0A0D2TR86"/>
<evidence type="ECO:0000256" key="1">
    <source>
        <dbReference type="ARBA" id="ARBA00005641"/>
    </source>
</evidence>
<dbReference type="Proteomes" id="UP000032304">
    <property type="component" value="Chromosome 12"/>
</dbReference>
<proteinExistence type="inferred from homology"/>
<name>A0A0D2TR86_GOSRA</name>
<dbReference type="InterPro" id="IPR017853">
    <property type="entry name" value="GH"/>
</dbReference>
<keyword evidence="3 4" id="KW-0326">Glycosidase</keyword>
<dbReference type="InterPro" id="IPR000772">
    <property type="entry name" value="Ricin_B_lectin"/>
</dbReference>
<dbReference type="SUPFAM" id="SSF51445">
    <property type="entry name" value="(Trans)glycosidases"/>
    <property type="match status" value="1"/>
</dbReference>
<dbReference type="InterPro" id="IPR001547">
    <property type="entry name" value="Glyco_hydro_5"/>
</dbReference>
<keyword evidence="9" id="KW-1185">Reference proteome</keyword>
<dbReference type="SUPFAM" id="SSF50370">
    <property type="entry name" value="Ricin B-like lectins"/>
    <property type="match status" value="1"/>
</dbReference>
<dbReference type="OrthoDB" id="442731at2759"/>
<protein>
    <submittedName>
        <fullName evidence="8">Uncharacterized protein</fullName>
    </submittedName>
</protein>
<dbReference type="Pfam" id="PF00150">
    <property type="entry name" value="Cellulase"/>
    <property type="match status" value="1"/>
</dbReference>
<evidence type="ECO:0000256" key="3">
    <source>
        <dbReference type="ARBA" id="ARBA00023295"/>
    </source>
</evidence>
<dbReference type="EMBL" id="CM001751">
    <property type="protein sequence ID" value="KJB78033.1"/>
    <property type="molecule type" value="Genomic_DNA"/>
</dbReference>
<evidence type="ECO:0000259" key="7">
    <source>
        <dbReference type="Pfam" id="PF00652"/>
    </source>
</evidence>
<evidence type="ECO:0000256" key="2">
    <source>
        <dbReference type="ARBA" id="ARBA00022801"/>
    </source>
</evidence>
<accession>A0A0D2TR86</accession>
<feature type="domain" description="Glycoside hydrolase family 5" evidence="6">
    <location>
        <begin position="64"/>
        <end position="344"/>
    </location>
</feature>
<feature type="chain" id="PRO_5002252789" evidence="5">
    <location>
        <begin position="23"/>
        <end position="579"/>
    </location>
</feature>
<comment type="similarity">
    <text evidence="1 4">Belongs to the glycosyl hydrolase 5 (cellulase A) family.</text>
</comment>
<evidence type="ECO:0000256" key="5">
    <source>
        <dbReference type="SAM" id="SignalP"/>
    </source>
</evidence>
<reference evidence="8 9" key="1">
    <citation type="journal article" date="2012" name="Nature">
        <title>Repeated polyploidization of Gossypium genomes and the evolution of spinnable cotton fibres.</title>
        <authorList>
            <person name="Paterson A.H."/>
            <person name="Wendel J.F."/>
            <person name="Gundlach H."/>
            <person name="Guo H."/>
            <person name="Jenkins J."/>
            <person name="Jin D."/>
            <person name="Llewellyn D."/>
            <person name="Showmaker K.C."/>
            <person name="Shu S."/>
            <person name="Udall J."/>
            <person name="Yoo M.J."/>
            <person name="Byers R."/>
            <person name="Chen W."/>
            <person name="Doron-Faigenboim A."/>
            <person name="Duke M.V."/>
            <person name="Gong L."/>
            <person name="Grimwood J."/>
            <person name="Grover C."/>
            <person name="Grupp K."/>
            <person name="Hu G."/>
            <person name="Lee T.H."/>
            <person name="Li J."/>
            <person name="Lin L."/>
            <person name="Liu T."/>
            <person name="Marler B.S."/>
            <person name="Page J.T."/>
            <person name="Roberts A.W."/>
            <person name="Romanel E."/>
            <person name="Sanders W.S."/>
            <person name="Szadkowski E."/>
            <person name="Tan X."/>
            <person name="Tang H."/>
            <person name="Xu C."/>
            <person name="Wang J."/>
            <person name="Wang Z."/>
            <person name="Zhang D."/>
            <person name="Zhang L."/>
            <person name="Ashrafi H."/>
            <person name="Bedon F."/>
            <person name="Bowers J.E."/>
            <person name="Brubaker C.L."/>
            <person name="Chee P.W."/>
            <person name="Das S."/>
            <person name="Gingle A.R."/>
            <person name="Haigler C.H."/>
            <person name="Harker D."/>
            <person name="Hoffmann L.V."/>
            <person name="Hovav R."/>
            <person name="Jones D.C."/>
            <person name="Lemke C."/>
            <person name="Mansoor S."/>
            <person name="ur Rahman M."/>
            <person name="Rainville L.N."/>
            <person name="Rambani A."/>
            <person name="Reddy U.K."/>
            <person name="Rong J.K."/>
            <person name="Saranga Y."/>
            <person name="Scheffler B.E."/>
            <person name="Scheffler J.A."/>
            <person name="Stelly D.M."/>
            <person name="Triplett B.A."/>
            <person name="Van Deynze A."/>
            <person name="Vaslin M.F."/>
            <person name="Waghmare V.N."/>
            <person name="Walford S.A."/>
            <person name="Wright R.J."/>
            <person name="Zaki E.A."/>
            <person name="Zhang T."/>
            <person name="Dennis E.S."/>
            <person name="Mayer K.F."/>
            <person name="Peterson D.G."/>
            <person name="Rokhsar D.S."/>
            <person name="Wang X."/>
            <person name="Schmutz J."/>
        </authorList>
    </citation>
    <scope>NUCLEOTIDE SEQUENCE [LARGE SCALE GENOMIC DNA]</scope>
</reference>
<dbReference type="Pfam" id="PF00652">
    <property type="entry name" value="Ricin_B_lectin"/>
    <property type="match status" value="1"/>
</dbReference>
<dbReference type="Gene3D" id="3.20.20.80">
    <property type="entry name" value="Glycosidases"/>
    <property type="match status" value="1"/>
</dbReference>
<dbReference type="eggNOG" id="ENOG502QUKB">
    <property type="taxonomic scope" value="Eukaryota"/>
</dbReference>
<dbReference type="OMA" id="WNWSSIR"/>
<evidence type="ECO:0000259" key="6">
    <source>
        <dbReference type="Pfam" id="PF00150"/>
    </source>
</evidence>
<dbReference type="PANTHER" id="PTHR31263">
    <property type="entry name" value="CELLULASE FAMILY PROTEIN (AFU_ORTHOLOGUE AFUA_5G14560)"/>
    <property type="match status" value="1"/>
</dbReference>
<evidence type="ECO:0000313" key="9">
    <source>
        <dbReference type="Proteomes" id="UP000032304"/>
    </source>
</evidence>
<dbReference type="InterPro" id="IPR035992">
    <property type="entry name" value="Ricin_B-like_lectins"/>
</dbReference>
<feature type="domain" description="Ricin B lectin" evidence="7">
    <location>
        <begin position="405"/>
        <end position="504"/>
    </location>
</feature>
<feature type="signal peptide" evidence="5">
    <location>
        <begin position="1"/>
        <end position="22"/>
    </location>
</feature>
<keyword evidence="2 4" id="KW-0378">Hydrolase</keyword>
<keyword evidence="5" id="KW-0732">Signal</keyword>
<evidence type="ECO:0000256" key="4">
    <source>
        <dbReference type="RuleBase" id="RU361153"/>
    </source>
</evidence>
<gene>
    <name evidence="8" type="ORF">B456_012G173600</name>
</gene>
<dbReference type="Gramene" id="KJB78033">
    <property type="protein sequence ID" value="KJB78033"/>
    <property type="gene ID" value="B456_012G173600"/>
</dbReference>
<evidence type="ECO:0000313" key="8">
    <source>
        <dbReference type="EMBL" id="KJB78033.1"/>
    </source>
</evidence>
<dbReference type="GO" id="GO:0004553">
    <property type="term" value="F:hydrolase activity, hydrolyzing O-glycosyl compounds"/>
    <property type="evidence" value="ECO:0007669"/>
    <property type="project" value="InterPro"/>
</dbReference>
<organism evidence="8 9">
    <name type="scientific">Gossypium raimondii</name>
    <name type="common">Peruvian cotton</name>
    <name type="synonym">Gossypium klotzschianum subsp. raimondii</name>
    <dbReference type="NCBI Taxonomy" id="29730"/>
    <lineage>
        <taxon>Eukaryota</taxon>
        <taxon>Viridiplantae</taxon>
        <taxon>Streptophyta</taxon>
        <taxon>Embryophyta</taxon>
        <taxon>Tracheophyta</taxon>
        <taxon>Spermatophyta</taxon>
        <taxon>Magnoliopsida</taxon>
        <taxon>eudicotyledons</taxon>
        <taxon>Gunneridae</taxon>
        <taxon>Pentapetalae</taxon>
        <taxon>rosids</taxon>
        <taxon>malvids</taxon>
        <taxon>Malvales</taxon>
        <taxon>Malvaceae</taxon>
        <taxon>Malvoideae</taxon>
        <taxon>Gossypium</taxon>
    </lineage>
</organism>
<dbReference type="GO" id="GO:0000272">
    <property type="term" value="P:polysaccharide catabolic process"/>
    <property type="evidence" value="ECO:0007669"/>
    <property type="project" value="InterPro"/>
</dbReference>
<dbReference type="AlphaFoldDB" id="A0A0D2TR86"/>
<dbReference type="Gene3D" id="2.80.10.50">
    <property type="match status" value="1"/>
</dbReference>
<dbReference type="PANTHER" id="PTHR31263:SF44">
    <property type="entry name" value="OS04G0481200 PROTEIN"/>
    <property type="match status" value="1"/>
</dbReference>